<sequence length="99" mass="10959">MSKGKFLQQLNESLKPLSSKERADILQDYEEHFSIGLEEGKTEEEIVTSLGSPNQIAKELLADYHVEQATAKATTQNILRATWAVIGLAFFNVVIVLGP</sequence>
<feature type="transmembrane region" description="Helical" evidence="1">
    <location>
        <begin position="78"/>
        <end position="98"/>
    </location>
</feature>
<gene>
    <name evidence="2" type="ORF">ShirakiTB12_36830</name>
</gene>
<evidence type="ECO:0000313" key="2">
    <source>
        <dbReference type="EMBL" id="GMG75215.1"/>
    </source>
</evidence>
<evidence type="ECO:0000256" key="1">
    <source>
        <dbReference type="SAM" id="Phobius"/>
    </source>
</evidence>
<reference evidence="2" key="1">
    <citation type="journal article" date="2024" name="Appl Microbiol">
        <title>Effect of kuratsuki Bacillus and Priestia on Taste of Sake.</title>
        <authorList>
            <person name="Kobayashi K."/>
            <person name="Nishida H."/>
        </authorList>
    </citation>
    <scope>NUCLEOTIDE SEQUENCE</scope>
    <source>
        <strain evidence="2">B-12</strain>
    </source>
</reference>
<dbReference type="Proteomes" id="UP001165240">
    <property type="component" value="Unassembled WGS sequence"/>
</dbReference>
<evidence type="ECO:0000313" key="3">
    <source>
        <dbReference type="Proteomes" id="UP001165240"/>
    </source>
</evidence>
<keyword evidence="1" id="KW-0812">Transmembrane</keyword>
<accession>A0AAX6BN83</accession>
<proteinExistence type="predicted"/>
<dbReference type="AlphaFoldDB" id="A0AAX6BN83"/>
<dbReference type="EMBL" id="BSYK01000001">
    <property type="protein sequence ID" value="GMG75215.1"/>
    <property type="molecule type" value="Genomic_DNA"/>
</dbReference>
<name>A0AAX6BN83_PRIMG</name>
<dbReference type="Pfam" id="PF22564">
    <property type="entry name" value="HAAS"/>
    <property type="match status" value="1"/>
</dbReference>
<comment type="caution">
    <text evidence="2">The sequence shown here is derived from an EMBL/GenBank/DDBJ whole genome shotgun (WGS) entry which is preliminary data.</text>
</comment>
<keyword evidence="1" id="KW-0472">Membrane</keyword>
<keyword evidence="1" id="KW-1133">Transmembrane helix</keyword>
<organism evidence="2 3">
    <name type="scientific">Priestia megaterium</name>
    <name type="common">Bacillus megaterium</name>
    <dbReference type="NCBI Taxonomy" id="1404"/>
    <lineage>
        <taxon>Bacteria</taxon>
        <taxon>Bacillati</taxon>
        <taxon>Bacillota</taxon>
        <taxon>Bacilli</taxon>
        <taxon>Bacillales</taxon>
        <taxon>Bacillaceae</taxon>
        <taxon>Priestia</taxon>
    </lineage>
</organism>
<protein>
    <recommendedName>
        <fullName evidence="4">DUF1700 domain-containing protein</fullName>
    </recommendedName>
</protein>
<evidence type="ECO:0008006" key="4">
    <source>
        <dbReference type="Google" id="ProtNLM"/>
    </source>
</evidence>